<evidence type="ECO:0000313" key="6">
    <source>
        <dbReference type="Proteomes" id="UP000095280"/>
    </source>
</evidence>
<dbReference type="SUPFAM" id="SSF49879">
    <property type="entry name" value="SMAD/FHA domain"/>
    <property type="match status" value="1"/>
</dbReference>
<dbReference type="InterPro" id="IPR000253">
    <property type="entry name" value="FHA_dom"/>
</dbReference>
<feature type="compositionally biased region" description="Basic residues" evidence="4">
    <location>
        <begin position="1012"/>
        <end position="1028"/>
    </location>
</feature>
<reference evidence="7" key="1">
    <citation type="submission" date="2016-11" db="UniProtKB">
        <authorList>
            <consortium name="WormBaseParasite"/>
        </authorList>
    </citation>
    <scope>IDENTIFICATION</scope>
</reference>
<dbReference type="Pfam" id="PF01237">
    <property type="entry name" value="Oxysterol_BP"/>
    <property type="match status" value="1"/>
</dbReference>
<dbReference type="PROSITE" id="PS50006">
    <property type="entry name" value="FHA_DOMAIN"/>
    <property type="match status" value="1"/>
</dbReference>
<dbReference type="SUPFAM" id="SSF144000">
    <property type="entry name" value="Oxysterol-binding protein-like"/>
    <property type="match status" value="1"/>
</dbReference>
<dbReference type="Pfam" id="PF00498">
    <property type="entry name" value="FHA"/>
    <property type="match status" value="1"/>
</dbReference>
<dbReference type="InterPro" id="IPR011011">
    <property type="entry name" value="Znf_FYVE_PHD"/>
</dbReference>
<dbReference type="InterPro" id="IPR008984">
    <property type="entry name" value="SMAD_FHA_dom_sf"/>
</dbReference>
<dbReference type="PANTHER" id="PTHR10972">
    <property type="entry name" value="OXYSTEROL-BINDING PROTEIN-RELATED"/>
    <property type="match status" value="1"/>
</dbReference>
<name>A0A1I8I1Q3_9PLAT</name>
<dbReference type="Gene3D" id="3.30.40.10">
    <property type="entry name" value="Zinc/RING finger domain, C3HC4 (zinc finger)"/>
    <property type="match status" value="1"/>
</dbReference>
<feature type="region of interest" description="Disordered" evidence="4">
    <location>
        <begin position="489"/>
        <end position="512"/>
    </location>
</feature>
<keyword evidence="3" id="KW-0445">Lipid transport</keyword>
<dbReference type="Gene3D" id="2.60.200.20">
    <property type="match status" value="1"/>
</dbReference>
<dbReference type="GO" id="GO:0005829">
    <property type="term" value="C:cytosol"/>
    <property type="evidence" value="ECO:0007669"/>
    <property type="project" value="TreeGrafter"/>
</dbReference>
<dbReference type="Proteomes" id="UP000095280">
    <property type="component" value="Unplaced"/>
</dbReference>
<keyword evidence="3" id="KW-0813">Transport</keyword>
<proteinExistence type="inferred from homology"/>
<feature type="region of interest" description="Disordered" evidence="4">
    <location>
        <begin position="2015"/>
        <end position="2070"/>
    </location>
</feature>
<feature type="region of interest" description="Disordered" evidence="4">
    <location>
        <begin position="982"/>
        <end position="1038"/>
    </location>
</feature>
<keyword evidence="6" id="KW-1185">Reference proteome</keyword>
<keyword evidence="1" id="KW-0446">Lipid-binding</keyword>
<evidence type="ECO:0000256" key="2">
    <source>
        <dbReference type="RuleBase" id="RU003844"/>
    </source>
</evidence>
<dbReference type="PROSITE" id="PS01013">
    <property type="entry name" value="OSBP"/>
    <property type="match status" value="1"/>
</dbReference>
<dbReference type="InterPro" id="IPR000648">
    <property type="entry name" value="Oxysterol-bd"/>
</dbReference>
<accession>A0A1I8I1Q3</accession>
<dbReference type="GO" id="GO:0097038">
    <property type="term" value="C:perinuclear endoplasmic reticulum"/>
    <property type="evidence" value="ECO:0007669"/>
    <property type="project" value="TreeGrafter"/>
</dbReference>
<protein>
    <recommendedName>
        <fullName evidence="3">Oxysterol-binding protein</fullName>
    </recommendedName>
</protein>
<dbReference type="InterPro" id="IPR013083">
    <property type="entry name" value="Znf_RING/FYVE/PHD"/>
</dbReference>
<dbReference type="SMART" id="SM00240">
    <property type="entry name" value="FHA"/>
    <property type="match status" value="1"/>
</dbReference>
<dbReference type="SUPFAM" id="SSF57903">
    <property type="entry name" value="FYVE/PHD zinc finger"/>
    <property type="match status" value="1"/>
</dbReference>
<dbReference type="GO" id="GO:0032934">
    <property type="term" value="F:sterol binding"/>
    <property type="evidence" value="ECO:0007669"/>
    <property type="project" value="TreeGrafter"/>
</dbReference>
<evidence type="ECO:0000256" key="3">
    <source>
        <dbReference type="RuleBase" id="RU003845"/>
    </source>
</evidence>
<dbReference type="WBParaSite" id="maker-uti_cns_0009395-snap-gene-0.2-mRNA-1">
    <property type="protein sequence ID" value="maker-uti_cns_0009395-snap-gene-0.2-mRNA-1"/>
    <property type="gene ID" value="maker-uti_cns_0009395-snap-gene-0.2"/>
</dbReference>
<feature type="domain" description="FHA" evidence="5">
    <location>
        <begin position="816"/>
        <end position="872"/>
    </location>
</feature>
<evidence type="ECO:0000256" key="4">
    <source>
        <dbReference type="SAM" id="MobiDB-lite"/>
    </source>
</evidence>
<feature type="region of interest" description="Disordered" evidence="4">
    <location>
        <begin position="2085"/>
        <end position="2117"/>
    </location>
</feature>
<dbReference type="FunFam" id="2.40.160.120:FF:000005">
    <property type="entry name" value="Oxysterol-binding protein"/>
    <property type="match status" value="1"/>
</dbReference>
<sequence length="2446" mass="262226">LNSLLTRAFKPLAAGLPVALLSTISLLARSKCSSRKKMRIALARNTQERISPTISTTSLTRTAMSINCGGGPRDAVNHIKATAVNHIKATAVNHTKATAVNHFRATAVNHIKATAVNHTKAIAVNHIKATAVNHTRATAVNHIKATAVNHFKATVVNHIKAIAVNHTKATAVNHTKATAVNHIKATAVNHIKATAVNHIKATAVNHFKATAVNHTRATAVNHIKATAVISGAAYRPHKDLPDGFILDEGRRELRDAGRVVGVRVLGAGRRPPVRAQPAPRTVADPKGECVGAWQPDSGAVGGGPPAADAVKEGGTNPRAGLVRAELGWNWGAGGAVPASCSTSTRELMKEILAAGHDSPATIHQLPPMASAVSAHLLSASIVDSKLAAAAQAFLSSDSSQSAPTSAAFASLHYIAASFALPIPDWVARERLHQTSVRPPQFQPCSLAIWPIIQRCNYSKPDNDEIKNSIFDIFDSLQPVLLAVGVKREKRGPAHDTPEGSWPGPARAGSGRTSGCSWRLISGLNGTAGRDPDAKALAKTSLPSFLGQFSFGRSSRRLRLLSSELHQMKMQPSVLADLTTLTGRPARSWSMSAASMVRQALSSSSAVPPPPVVGPQSPSPLVAALVAGASGFSGGPGCACGHVTGRAGGKPICPQWGGARARVTGRSCRGPGFSGVALLEVDGYSMLQQLVQYLKYATFVLSFSTGVNGDVVLIVNDASDALEDLADELLEGRRIRADAERHASETVEAEFGVEAGQILGVIVQRQLSKEDGCCMSPHPQAAEPSSPACRWQLRRVSDLAFYGRTPKLMPIYADRPTLLGRGSQSVRPDYVLESTAQSMMPSRQHARLHPCADGGIEIEDLSVNGTYVNFVRVEKMKLVKLTPGDVLVFGHRNGVNIPHGESVPTFRSELKFIFERAATPKAEAEPSAESVGGTTKRRLSGTPDQEAGADANPTAKRPRLVSDEAPAPESAILAPLTPLPVNSLALPPATPPAAPKTPKTPRTPGGATPGSGKSRHRRGGGGRKSRLPRQQKQPQPTTVALVTAAAETAGDDAAAAIAAAAAAADAQPDEGPCALGGECSLPLGPNLLWVGCDCCLAWYHAACTSLSGYDENQLAATDFLCDRCDLCCCLSVDLLTAKSIETVGAVGMDLDLVLSTLRLLSLRAAAENCSSVDKATSLMNSDDEKLLQDAQSELQQSAIAKGTSLGAFFKVLTEISGHFAWDSADCRIANPRHSRPSQPQSKTERETVSFQVLCRGYLLVVEVTDGDADAASASVSCDPNLPELRQLWPRLAEQAAACGTDAAAAAAGIRKLMTELAENLAKEFSEQKKQQSKRLYLQTGPGTAALLPSLALHPVLPLYKYGASLPPHRSCLFNSAAAPPKFAGNELTAGLAFSLLTVRGHGHPLSCAPIPNLLSLLAARMADEENGEQTEATASSAVNGYRCQLPAEMPSRAEFNVWSILKNCIGKSVTPGHSALLPAVSSVRHLRAPGRPLIAPPAKFPTPPSSPSSFSPPPPLSCARTSIAEPEPRETAEELTKIAMPVNFNEPLSFLQRICEYLEYSELLFQAEQCDCPTERLEIAPSEPPLHLPQLIAAFAVSAVSSNWDRLGKPFNPLMGETYELDSGFWPDPRCSQWLNWSLVRDTAMPSAIATIHFTAKPVWQAFPRSLERREARWRAGTASVRCAYREAGFAEPTGTHEQGGGFRMVCEQVSHHPPISAFHAESSDSAWRFHGSVTPRLSFWGKSVEVCPKGWVTLEFPRRGEVYTWQNVQCKIHNIIIGKLWIEHFGDMTITCHGSGRKAELSWHPASWLSPSHHRVDGYVFDEDGRKVRALYGKWLDAMFRPIRKTKQPRPTSIRPVPKVRVLPNAYRSRKQFPVITHMSWRDWKAECSRILGSTLRRRPPGFSIAGGGLEGAQAQRRQPPISCHHQQREVPRNGSPLRPISSPPRCSGSAGDESPWGSQDSEDGQTGPPSAQPAAARPALWQLNAGACWQIDEAPKLGDKARSAGLLGAERGLPEFRRQPPEPLSPPPPGQQSGQGGHIDRQGNDSRDCHRHCVAGSRKGDDAQAEGAGDEAVVKQQVAKAASAVRQAGRQTQQGIPAAQAQHEGQHGDKDFPDGAADGLGVVLEARHQRVVGRELANHLLLLRSLARHSLDGEFQQAYHQQSVGEQHIGLESELLQAGHAGKVDHRRRAAHQHQGVLARREQVLADHFGVDKARAVAPVLGRPVQGVPELELARFRVTQLLELVAQQDRQLSLIRVRVAQHLLDELVHRRDARPAGDHGNPADPLSNRRRLLVRPDLELAAAFVYQPAGGAAHVNAVALLQRLEVLRHFATVWELRIKVALLLVRSCRRVRPDNGIAVDAGVQVDVLADRQAEHVVPAGQGEAKPPGVVADDLLVNQAQRIFHVGVLQCHQAFGLARTPEQLVDGHGQQDDGAAATDYQHLCDC</sequence>
<dbReference type="Gene3D" id="2.40.160.120">
    <property type="match status" value="1"/>
</dbReference>
<dbReference type="GO" id="GO:0006869">
    <property type="term" value="P:lipid transport"/>
    <property type="evidence" value="ECO:0007669"/>
    <property type="project" value="UniProtKB-KW"/>
</dbReference>
<feature type="compositionally biased region" description="Basic and acidic residues" evidence="4">
    <location>
        <begin position="2105"/>
        <end position="2114"/>
    </location>
</feature>
<dbReference type="GO" id="GO:0005886">
    <property type="term" value="C:plasma membrane"/>
    <property type="evidence" value="ECO:0007669"/>
    <property type="project" value="TreeGrafter"/>
</dbReference>
<feature type="compositionally biased region" description="Low complexity" evidence="4">
    <location>
        <begin position="995"/>
        <end position="1011"/>
    </location>
</feature>
<feature type="compositionally biased region" description="Pro residues" evidence="4">
    <location>
        <begin position="2022"/>
        <end position="2031"/>
    </location>
</feature>
<feature type="region of interest" description="Disordered" evidence="4">
    <location>
        <begin position="1903"/>
        <end position="1976"/>
    </location>
</feature>
<organism evidence="6 7">
    <name type="scientific">Macrostomum lignano</name>
    <dbReference type="NCBI Taxonomy" id="282301"/>
    <lineage>
        <taxon>Eukaryota</taxon>
        <taxon>Metazoa</taxon>
        <taxon>Spiralia</taxon>
        <taxon>Lophotrochozoa</taxon>
        <taxon>Platyhelminthes</taxon>
        <taxon>Rhabditophora</taxon>
        <taxon>Macrostomorpha</taxon>
        <taxon>Macrostomida</taxon>
        <taxon>Macrostomidae</taxon>
        <taxon>Macrostomum</taxon>
    </lineage>
</organism>
<evidence type="ECO:0000256" key="1">
    <source>
        <dbReference type="ARBA" id="ARBA00023121"/>
    </source>
</evidence>
<dbReference type="PANTHER" id="PTHR10972:SF209">
    <property type="entry name" value="OXYSTEROL-BINDING PROTEIN"/>
    <property type="match status" value="1"/>
</dbReference>
<evidence type="ECO:0000313" key="7">
    <source>
        <dbReference type="WBParaSite" id="maker-uti_cns_0009395-snap-gene-0.2-mRNA-1"/>
    </source>
</evidence>
<dbReference type="InterPro" id="IPR018494">
    <property type="entry name" value="Oxysterol-bd_CS"/>
</dbReference>
<feature type="compositionally biased region" description="Basic and acidic residues" evidence="4">
    <location>
        <begin position="2039"/>
        <end position="2049"/>
    </location>
</feature>
<dbReference type="InterPro" id="IPR037239">
    <property type="entry name" value="OSBP_sf"/>
</dbReference>
<feature type="region of interest" description="Disordered" evidence="4">
    <location>
        <begin position="919"/>
        <end position="964"/>
    </location>
</feature>
<evidence type="ECO:0000259" key="5">
    <source>
        <dbReference type="PROSITE" id="PS50006"/>
    </source>
</evidence>
<comment type="similarity">
    <text evidence="2">Belongs to the OSBP family.</text>
</comment>